<dbReference type="SMART" id="SM01321">
    <property type="entry name" value="Y1_Tnp"/>
    <property type="match status" value="1"/>
</dbReference>
<proteinExistence type="predicted"/>
<dbReference type="Proteomes" id="UP000034652">
    <property type="component" value="Unassembled WGS sequence"/>
</dbReference>
<accession>A0A0G1ISJ0</accession>
<dbReference type="GO" id="GO:0006313">
    <property type="term" value="P:DNA transposition"/>
    <property type="evidence" value="ECO:0007669"/>
    <property type="project" value="InterPro"/>
</dbReference>
<comment type="caution">
    <text evidence="2">The sequence shown here is derived from an EMBL/GenBank/DDBJ whole genome shotgun (WGS) entry which is preliminary data.</text>
</comment>
<dbReference type="GO" id="GO:0004803">
    <property type="term" value="F:transposase activity"/>
    <property type="evidence" value="ECO:0007669"/>
    <property type="project" value="InterPro"/>
</dbReference>
<evidence type="ECO:0000259" key="1">
    <source>
        <dbReference type="SMART" id="SM01321"/>
    </source>
</evidence>
<organism evidence="2 3">
    <name type="scientific">Candidatus Giovannonibacteria bacterium GW2011_GWA1_44_29</name>
    <dbReference type="NCBI Taxonomy" id="1618646"/>
    <lineage>
        <taxon>Bacteria</taxon>
        <taxon>Candidatus Giovannoniibacteriota</taxon>
    </lineage>
</organism>
<dbReference type="InterPro" id="IPR002686">
    <property type="entry name" value="Transposase_17"/>
</dbReference>
<dbReference type="Pfam" id="PF01797">
    <property type="entry name" value="Y1_Tnp"/>
    <property type="match status" value="1"/>
</dbReference>
<protein>
    <submittedName>
        <fullName evidence="2">Transposase</fullName>
    </submittedName>
</protein>
<dbReference type="AlphaFoldDB" id="A0A0G1ISJ0"/>
<name>A0A0G1ISJ0_9BACT</name>
<dbReference type="EMBL" id="LCIV01000026">
    <property type="protein sequence ID" value="KKT61898.1"/>
    <property type="molecule type" value="Genomic_DNA"/>
</dbReference>
<reference evidence="2 3" key="1">
    <citation type="journal article" date="2015" name="Nature">
        <title>rRNA introns, odd ribosomes, and small enigmatic genomes across a large radiation of phyla.</title>
        <authorList>
            <person name="Brown C.T."/>
            <person name="Hug L.A."/>
            <person name="Thomas B.C."/>
            <person name="Sharon I."/>
            <person name="Castelle C.J."/>
            <person name="Singh A."/>
            <person name="Wilkins M.J."/>
            <person name="Williams K.H."/>
            <person name="Banfield J.F."/>
        </authorList>
    </citation>
    <scope>NUCLEOTIDE SEQUENCE [LARGE SCALE GENOMIC DNA]</scope>
</reference>
<dbReference type="SUPFAM" id="SSF143422">
    <property type="entry name" value="Transposase IS200-like"/>
    <property type="match status" value="1"/>
</dbReference>
<dbReference type="InterPro" id="IPR036515">
    <property type="entry name" value="Transposase_17_sf"/>
</dbReference>
<feature type="domain" description="Transposase IS200-like" evidence="1">
    <location>
        <begin position="7"/>
        <end position="142"/>
    </location>
</feature>
<evidence type="ECO:0000313" key="2">
    <source>
        <dbReference type="EMBL" id="KKT61898.1"/>
    </source>
</evidence>
<dbReference type="PANTHER" id="PTHR34322">
    <property type="entry name" value="TRANSPOSASE, Y1_TNP DOMAIN-CONTAINING"/>
    <property type="match status" value="1"/>
</dbReference>
<evidence type="ECO:0000313" key="3">
    <source>
        <dbReference type="Proteomes" id="UP000034652"/>
    </source>
</evidence>
<sequence length="211" mass="24882">MRKVRFADGEFYHIYNRGVDKRVVFSEIQDFERFLESMVEFNAVEPIGSLFEHAFADKNKKHSPKLVNVICYCLNPNHYHLILEQLKENGISEFMKRLGGGFTNYFNLKNHRNGALFQGKFKAAHIDSNEYLLHVSAYVNLNNLVHKIKGERFRSSWREYLDTSDKVLCAKDIIFKQFKNKDEYRDFAENSLSSILKRKDLLKELETMLID</sequence>
<dbReference type="Gene3D" id="3.30.70.1290">
    <property type="entry name" value="Transposase IS200-like"/>
    <property type="match status" value="1"/>
</dbReference>
<dbReference type="GO" id="GO:0003677">
    <property type="term" value="F:DNA binding"/>
    <property type="evidence" value="ECO:0007669"/>
    <property type="project" value="InterPro"/>
</dbReference>
<gene>
    <name evidence="2" type="ORF">UW57_C0026G0007</name>
</gene>
<dbReference type="PANTHER" id="PTHR34322:SF2">
    <property type="entry name" value="TRANSPOSASE IS200-LIKE DOMAIN-CONTAINING PROTEIN"/>
    <property type="match status" value="1"/>
</dbReference>